<evidence type="ECO:0000259" key="5">
    <source>
        <dbReference type="PROSITE" id="PS50109"/>
    </source>
</evidence>
<evidence type="ECO:0000256" key="2">
    <source>
        <dbReference type="ARBA" id="ARBA00012438"/>
    </source>
</evidence>
<dbReference type="PROSITE" id="PS50109">
    <property type="entry name" value="HIS_KIN"/>
    <property type="match status" value="1"/>
</dbReference>
<dbReference type="Proteomes" id="UP000537141">
    <property type="component" value="Unassembled WGS sequence"/>
</dbReference>
<keyword evidence="6" id="KW-0808">Transferase</keyword>
<accession>A0A7X0TSD5</accession>
<dbReference type="Gene3D" id="1.10.287.130">
    <property type="match status" value="1"/>
</dbReference>
<comment type="catalytic activity">
    <reaction evidence="1">
        <text>ATP + protein L-histidine = ADP + protein N-phospho-L-histidine.</text>
        <dbReference type="EC" id="2.7.13.3"/>
    </reaction>
</comment>
<comment type="caution">
    <text evidence="6">The sequence shown here is derived from an EMBL/GenBank/DDBJ whole genome shotgun (WGS) entry which is preliminary data.</text>
</comment>
<evidence type="ECO:0000313" key="7">
    <source>
        <dbReference type="Proteomes" id="UP000537141"/>
    </source>
</evidence>
<dbReference type="InterPro" id="IPR005467">
    <property type="entry name" value="His_kinase_dom"/>
</dbReference>
<organism evidence="6 7">
    <name type="scientific">Thalassotalea piscium</name>
    <dbReference type="NCBI Taxonomy" id="1230533"/>
    <lineage>
        <taxon>Bacteria</taxon>
        <taxon>Pseudomonadati</taxon>
        <taxon>Pseudomonadota</taxon>
        <taxon>Gammaproteobacteria</taxon>
        <taxon>Alteromonadales</taxon>
        <taxon>Colwelliaceae</taxon>
        <taxon>Thalassotalea</taxon>
    </lineage>
</organism>
<dbReference type="InterPro" id="IPR003594">
    <property type="entry name" value="HATPase_dom"/>
</dbReference>
<keyword evidence="6" id="KW-0418">Kinase</keyword>
<dbReference type="EMBL" id="JACHHU010000002">
    <property type="protein sequence ID" value="MBB6541965.1"/>
    <property type="molecule type" value="Genomic_DNA"/>
</dbReference>
<name>A0A7X0TSD5_9GAMM</name>
<dbReference type="Pfam" id="PF02518">
    <property type="entry name" value="HATPase_c"/>
    <property type="match status" value="1"/>
</dbReference>
<keyword evidence="4" id="KW-0812">Transmembrane</keyword>
<keyword evidence="7" id="KW-1185">Reference proteome</keyword>
<dbReference type="InterPro" id="IPR003661">
    <property type="entry name" value="HisK_dim/P_dom"/>
</dbReference>
<dbReference type="SUPFAM" id="SSF55874">
    <property type="entry name" value="ATPase domain of HSP90 chaperone/DNA topoisomerase II/histidine kinase"/>
    <property type="match status" value="1"/>
</dbReference>
<reference evidence="6 7" key="1">
    <citation type="submission" date="2020-08" db="EMBL/GenBank/DDBJ databases">
        <title>Genomic Encyclopedia of Type Strains, Phase IV (KMG-IV): sequencing the most valuable type-strain genomes for metagenomic binning, comparative biology and taxonomic classification.</title>
        <authorList>
            <person name="Goeker M."/>
        </authorList>
    </citation>
    <scope>NUCLEOTIDE SEQUENCE [LARGE SCALE GENOMIC DNA]</scope>
    <source>
        <strain evidence="6 7">DSM 26287</strain>
    </source>
</reference>
<dbReference type="InterPro" id="IPR036890">
    <property type="entry name" value="HATPase_C_sf"/>
</dbReference>
<dbReference type="PANTHER" id="PTHR43065:SF47">
    <property type="match status" value="1"/>
</dbReference>
<dbReference type="PRINTS" id="PR00344">
    <property type="entry name" value="BCTRLSENSOR"/>
</dbReference>
<feature type="transmembrane region" description="Helical" evidence="4">
    <location>
        <begin position="21"/>
        <end position="38"/>
    </location>
</feature>
<dbReference type="GO" id="GO:0000155">
    <property type="term" value="F:phosphorelay sensor kinase activity"/>
    <property type="evidence" value="ECO:0007669"/>
    <property type="project" value="InterPro"/>
</dbReference>
<dbReference type="SMART" id="SM00387">
    <property type="entry name" value="HATPase_c"/>
    <property type="match status" value="1"/>
</dbReference>
<feature type="transmembrane region" description="Helical" evidence="4">
    <location>
        <begin position="44"/>
        <end position="60"/>
    </location>
</feature>
<dbReference type="InterPro" id="IPR036097">
    <property type="entry name" value="HisK_dim/P_sf"/>
</dbReference>
<proteinExistence type="predicted"/>
<protein>
    <recommendedName>
        <fullName evidence="2">histidine kinase</fullName>
        <ecNumber evidence="2">2.7.13.3</ecNumber>
    </recommendedName>
</protein>
<evidence type="ECO:0000256" key="4">
    <source>
        <dbReference type="SAM" id="Phobius"/>
    </source>
</evidence>
<dbReference type="AlphaFoldDB" id="A0A7X0TSD5"/>
<dbReference type="EC" id="2.7.13.3" evidence="2"/>
<feature type="transmembrane region" description="Helical" evidence="4">
    <location>
        <begin position="150"/>
        <end position="169"/>
    </location>
</feature>
<dbReference type="PANTHER" id="PTHR43065">
    <property type="entry name" value="SENSOR HISTIDINE KINASE"/>
    <property type="match status" value="1"/>
</dbReference>
<dbReference type="RefSeq" id="WP_184422072.1">
    <property type="nucleotide sequence ID" value="NZ_AP027362.1"/>
</dbReference>
<dbReference type="Gene3D" id="3.30.565.10">
    <property type="entry name" value="Histidine kinase-like ATPase, C-terminal domain"/>
    <property type="match status" value="1"/>
</dbReference>
<evidence type="ECO:0000313" key="6">
    <source>
        <dbReference type="EMBL" id="MBB6541965.1"/>
    </source>
</evidence>
<feature type="transmembrane region" description="Helical" evidence="4">
    <location>
        <begin position="100"/>
        <end position="129"/>
    </location>
</feature>
<keyword evidence="3" id="KW-0597">Phosphoprotein</keyword>
<gene>
    <name evidence="6" type="ORF">HNQ55_000440</name>
</gene>
<keyword evidence="4" id="KW-1133">Transmembrane helix</keyword>
<dbReference type="CDD" id="cd00082">
    <property type="entry name" value="HisKA"/>
    <property type="match status" value="1"/>
</dbReference>
<dbReference type="SUPFAM" id="SSF47384">
    <property type="entry name" value="Homodimeric domain of signal transducing histidine kinase"/>
    <property type="match status" value="1"/>
</dbReference>
<keyword evidence="4" id="KW-0472">Membrane</keyword>
<dbReference type="InterPro" id="IPR004358">
    <property type="entry name" value="Sig_transdc_His_kin-like_C"/>
</dbReference>
<feature type="domain" description="Histidine kinase" evidence="5">
    <location>
        <begin position="226"/>
        <end position="457"/>
    </location>
</feature>
<evidence type="ECO:0000256" key="1">
    <source>
        <dbReference type="ARBA" id="ARBA00000085"/>
    </source>
</evidence>
<dbReference type="CDD" id="cd00075">
    <property type="entry name" value="HATPase"/>
    <property type="match status" value="1"/>
</dbReference>
<sequence>MTQEKVMNEVELQRKKRIIQVFWLGQLAFLLASFHPILTEQRHNLFFLFIFSILLCFAYQQAQQNNLCRAANIIIIVITATILTFSWFNEGARDETLLIFPALITFAVLIGSNRGLFVMLFIIVSNVLVMGYLNNAEIIIHEVSGSGFESAVVTTIIFCVVFYSINILGSDLLKANKQLTQQQELLETEVKNRTKTLEQTLEQFIKTKNELADADKMASLGRLVVGVAHEINTPVGIAITAASLIQDKNEHILTSFNSNTLTRTQLQEYLAATEQTIKLLDTNLRRASDLVTDFKGVAVLSEEECRSVFTIGTLLSNIFNHLQSVSDKERFKVNIICPPNINAYQDPAVITRIVANLYSNSVKHGFDETEEGIITITVTVANSIIALTYQDNGVGVPTSGVTKIFEPFYTTKRGQGGTGLGLHIVYNLVTQSLGGEISYDGTFTHGAKFDISFNQNMLSHDQNLPTSH</sequence>
<evidence type="ECO:0000256" key="3">
    <source>
        <dbReference type="ARBA" id="ARBA00022553"/>
    </source>
</evidence>
<feature type="transmembrane region" description="Helical" evidence="4">
    <location>
        <begin position="67"/>
        <end position="88"/>
    </location>
</feature>